<dbReference type="AlphaFoldDB" id="A0AAE1NG01"/>
<proteinExistence type="predicted"/>
<dbReference type="EMBL" id="JAWZYT010006306">
    <property type="protein sequence ID" value="KAK4288445.1"/>
    <property type="molecule type" value="Genomic_DNA"/>
</dbReference>
<organism evidence="2 3">
    <name type="scientific">Petrolisthes manimaculis</name>
    <dbReference type="NCBI Taxonomy" id="1843537"/>
    <lineage>
        <taxon>Eukaryota</taxon>
        <taxon>Metazoa</taxon>
        <taxon>Ecdysozoa</taxon>
        <taxon>Arthropoda</taxon>
        <taxon>Crustacea</taxon>
        <taxon>Multicrustacea</taxon>
        <taxon>Malacostraca</taxon>
        <taxon>Eumalacostraca</taxon>
        <taxon>Eucarida</taxon>
        <taxon>Decapoda</taxon>
        <taxon>Pleocyemata</taxon>
        <taxon>Anomura</taxon>
        <taxon>Galatheoidea</taxon>
        <taxon>Porcellanidae</taxon>
        <taxon>Petrolisthes</taxon>
    </lineage>
</organism>
<evidence type="ECO:0000256" key="1">
    <source>
        <dbReference type="SAM" id="MobiDB-lite"/>
    </source>
</evidence>
<protein>
    <submittedName>
        <fullName evidence="2">Uncharacterized protein</fullName>
    </submittedName>
</protein>
<sequence>MKIPNLDERFNPVFCRPLEHHHPHHHLHQQHLSPATTTNHSSTLPSSTTHAGSYTTTHSGSPHAYTLSKTQAHVHTINDNPTYLTQTTLTSDSTSNNRTNNTNNTLNNKHHHQQQHQQHQQHQKGGGVSVIHAHHHHAHNHHHHAHGHTLMPCDGGVGSRLSRSVEDLPTDIQDHILRCQCSCDHLGYGNFSVSE</sequence>
<dbReference type="Proteomes" id="UP001292094">
    <property type="component" value="Unassembled WGS sequence"/>
</dbReference>
<feature type="compositionally biased region" description="Low complexity" evidence="1">
    <location>
        <begin position="84"/>
        <end position="107"/>
    </location>
</feature>
<feature type="region of interest" description="Disordered" evidence="1">
    <location>
        <begin position="22"/>
        <end position="64"/>
    </location>
</feature>
<accession>A0AAE1NG01</accession>
<feature type="compositionally biased region" description="Polar residues" evidence="1">
    <location>
        <begin position="33"/>
        <end position="60"/>
    </location>
</feature>
<keyword evidence="3" id="KW-1185">Reference proteome</keyword>
<name>A0AAE1NG01_9EUCA</name>
<comment type="caution">
    <text evidence="2">The sequence shown here is derived from an EMBL/GenBank/DDBJ whole genome shotgun (WGS) entry which is preliminary data.</text>
</comment>
<evidence type="ECO:0000313" key="3">
    <source>
        <dbReference type="Proteomes" id="UP001292094"/>
    </source>
</evidence>
<evidence type="ECO:0000313" key="2">
    <source>
        <dbReference type="EMBL" id="KAK4288445.1"/>
    </source>
</evidence>
<gene>
    <name evidence="2" type="ORF">Pmani_038526</name>
</gene>
<reference evidence="2" key="1">
    <citation type="submission" date="2023-11" db="EMBL/GenBank/DDBJ databases">
        <title>Genome assemblies of two species of porcelain crab, Petrolisthes cinctipes and Petrolisthes manimaculis (Anomura: Porcellanidae).</title>
        <authorList>
            <person name="Angst P."/>
        </authorList>
    </citation>
    <scope>NUCLEOTIDE SEQUENCE</scope>
    <source>
        <strain evidence="2">PB745_02</strain>
        <tissue evidence="2">Gill</tissue>
    </source>
</reference>
<feature type="region of interest" description="Disordered" evidence="1">
    <location>
        <begin position="84"/>
        <end position="128"/>
    </location>
</feature>
<feature type="compositionally biased region" description="Basic residues" evidence="1">
    <location>
        <begin position="108"/>
        <end position="122"/>
    </location>
</feature>